<dbReference type="AlphaFoldDB" id="A0AAD9TFB9"/>
<gene>
    <name evidence="1" type="ORF">Ddye_029854</name>
</gene>
<evidence type="ECO:0000313" key="1">
    <source>
        <dbReference type="EMBL" id="KAK2635062.1"/>
    </source>
</evidence>
<organism evidence="1 2">
    <name type="scientific">Dipteronia dyeriana</name>
    <dbReference type="NCBI Taxonomy" id="168575"/>
    <lineage>
        <taxon>Eukaryota</taxon>
        <taxon>Viridiplantae</taxon>
        <taxon>Streptophyta</taxon>
        <taxon>Embryophyta</taxon>
        <taxon>Tracheophyta</taxon>
        <taxon>Spermatophyta</taxon>
        <taxon>Magnoliopsida</taxon>
        <taxon>eudicotyledons</taxon>
        <taxon>Gunneridae</taxon>
        <taxon>Pentapetalae</taxon>
        <taxon>rosids</taxon>
        <taxon>malvids</taxon>
        <taxon>Sapindales</taxon>
        <taxon>Sapindaceae</taxon>
        <taxon>Hippocastanoideae</taxon>
        <taxon>Acereae</taxon>
        <taxon>Dipteronia</taxon>
    </lineage>
</organism>
<sequence>MAAPVEEGLRPYQDQRLHHESVLLLSRHCFAGVDMRIRVKGGRTSQIYSIRRSRTSTVATTGPCSLLIPGAASP</sequence>
<accession>A0AAD9TFB9</accession>
<evidence type="ECO:0000313" key="2">
    <source>
        <dbReference type="Proteomes" id="UP001280121"/>
    </source>
</evidence>
<name>A0AAD9TFB9_9ROSI</name>
<dbReference type="EMBL" id="JANJYI010000009">
    <property type="protein sequence ID" value="KAK2635062.1"/>
    <property type="molecule type" value="Genomic_DNA"/>
</dbReference>
<reference evidence="1" key="1">
    <citation type="journal article" date="2023" name="Plant J.">
        <title>Genome sequences and population genomics provide insights into the demographic history, inbreeding, and mutation load of two 'living fossil' tree species of Dipteronia.</title>
        <authorList>
            <person name="Feng Y."/>
            <person name="Comes H.P."/>
            <person name="Chen J."/>
            <person name="Zhu S."/>
            <person name="Lu R."/>
            <person name="Zhang X."/>
            <person name="Li P."/>
            <person name="Qiu J."/>
            <person name="Olsen K.M."/>
            <person name="Qiu Y."/>
        </authorList>
    </citation>
    <scope>NUCLEOTIDE SEQUENCE</scope>
    <source>
        <strain evidence="1">KIB01</strain>
    </source>
</reference>
<protein>
    <submittedName>
        <fullName evidence="1">Uncharacterized protein</fullName>
    </submittedName>
</protein>
<proteinExistence type="predicted"/>
<comment type="caution">
    <text evidence="1">The sequence shown here is derived from an EMBL/GenBank/DDBJ whole genome shotgun (WGS) entry which is preliminary data.</text>
</comment>
<dbReference type="Proteomes" id="UP001280121">
    <property type="component" value="Unassembled WGS sequence"/>
</dbReference>
<keyword evidence="2" id="KW-1185">Reference proteome</keyword>